<dbReference type="RefSeq" id="WP_379578916.1">
    <property type="nucleotide sequence ID" value="NZ_JBHUFV010000061.1"/>
</dbReference>
<accession>A0ABW4T6K5</accession>
<dbReference type="EMBL" id="JBHUFV010000061">
    <property type="protein sequence ID" value="MFD1937592.1"/>
    <property type="molecule type" value="Genomic_DNA"/>
</dbReference>
<protein>
    <submittedName>
        <fullName evidence="1">Uncharacterized protein</fullName>
    </submittedName>
</protein>
<reference evidence="2" key="1">
    <citation type="journal article" date="2019" name="Int. J. Syst. Evol. Microbiol.">
        <title>The Global Catalogue of Microorganisms (GCM) 10K type strain sequencing project: providing services to taxonomists for standard genome sequencing and annotation.</title>
        <authorList>
            <consortium name="The Broad Institute Genomics Platform"/>
            <consortium name="The Broad Institute Genome Sequencing Center for Infectious Disease"/>
            <person name="Wu L."/>
            <person name="Ma J."/>
        </authorList>
    </citation>
    <scope>NUCLEOTIDE SEQUENCE [LARGE SCALE GENOMIC DNA]</scope>
    <source>
        <strain evidence="2">ICMP 6774ER</strain>
    </source>
</reference>
<dbReference type="Proteomes" id="UP001597368">
    <property type="component" value="Unassembled WGS sequence"/>
</dbReference>
<evidence type="ECO:0000313" key="1">
    <source>
        <dbReference type="EMBL" id="MFD1937592.1"/>
    </source>
</evidence>
<gene>
    <name evidence="1" type="ORF">ACFSKW_39605</name>
</gene>
<proteinExistence type="predicted"/>
<sequence length="49" mass="5223">MEDVERLAARIAELAESDPVKEMSDDLVEAAARVFGADDTPELAHPAVA</sequence>
<keyword evidence="2" id="KW-1185">Reference proteome</keyword>
<evidence type="ECO:0000313" key="2">
    <source>
        <dbReference type="Proteomes" id="UP001597368"/>
    </source>
</evidence>
<comment type="caution">
    <text evidence="1">The sequence shown here is derived from an EMBL/GenBank/DDBJ whole genome shotgun (WGS) entry which is preliminary data.</text>
</comment>
<organism evidence="1 2">
    <name type="scientific">Nonomuraea mangrovi</name>
    <dbReference type="NCBI Taxonomy" id="2316207"/>
    <lineage>
        <taxon>Bacteria</taxon>
        <taxon>Bacillati</taxon>
        <taxon>Actinomycetota</taxon>
        <taxon>Actinomycetes</taxon>
        <taxon>Streptosporangiales</taxon>
        <taxon>Streptosporangiaceae</taxon>
        <taxon>Nonomuraea</taxon>
    </lineage>
</organism>
<name>A0ABW4T6K5_9ACTN</name>